<dbReference type="AlphaFoldDB" id="A0A2T2X717"/>
<accession>A0A2T2X717</accession>
<dbReference type="Proteomes" id="UP000242699">
    <property type="component" value="Unassembled WGS sequence"/>
</dbReference>
<dbReference type="Pfam" id="PF02585">
    <property type="entry name" value="PIG-L"/>
    <property type="match status" value="1"/>
</dbReference>
<dbReference type="Gene3D" id="3.40.50.10320">
    <property type="entry name" value="LmbE-like"/>
    <property type="match status" value="1"/>
</dbReference>
<dbReference type="GO" id="GO:0016811">
    <property type="term" value="F:hydrolase activity, acting on carbon-nitrogen (but not peptide) bonds, in linear amides"/>
    <property type="evidence" value="ECO:0007669"/>
    <property type="project" value="TreeGrafter"/>
</dbReference>
<dbReference type="InterPro" id="IPR003737">
    <property type="entry name" value="GlcNAc_PI_deacetylase-related"/>
</dbReference>
<reference evidence="1 2" key="1">
    <citation type="journal article" date="2014" name="BMC Genomics">
        <title>Comparison of environmental and isolate Sulfobacillus genomes reveals diverse carbon, sulfur, nitrogen, and hydrogen metabolisms.</title>
        <authorList>
            <person name="Justice N.B."/>
            <person name="Norman A."/>
            <person name="Brown C.T."/>
            <person name="Singh A."/>
            <person name="Thomas B.C."/>
            <person name="Banfield J.F."/>
        </authorList>
    </citation>
    <scope>NUCLEOTIDE SEQUENCE [LARGE SCALE GENOMIC DNA]</scope>
    <source>
        <strain evidence="1">AMDSBA1</strain>
    </source>
</reference>
<sequence length="406" mass="46493">MARIMVIAPHPDDEGLGAGGMIYREAHKGDDVRVVFITAGDGFVQDAERYYLLLHVTPEEYLHLGYERQLEAQHAMEHLGLNSDDVMCLGFPDGGLDYLLLHFDEADPFKSPTTGETFVPYINIPTYKIPYTGRNLVELLCQEFRMFRPDILITPLLVDQHPDHWATSAFATLALLQCQSEGLGWAKTARHYGYLVHWTGWPLPLGYHPELMMEPPPALKSYPLIAWRHEHYREEVVEAKRQSLLTHDSQVELIKPFLQAFARRSEIFGQIRPLALGQKTIVPRPKTDVLAKILHRDFGLVHSEWESDGRYVRVSLDSAIRSSWRLRFADFSIGESIEFFAIEGEVGRMNSAGVAIRHGEQQIHICWEDPISDSRKYDYRLMGFVVFDAEGKLIARSGFWPWTMKA</sequence>
<evidence type="ECO:0000313" key="2">
    <source>
        <dbReference type="Proteomes" id="UP000242699"/>
    </source>
</evidence>
<dbReference type="InterPro" id="IPR024078">
    <property type="entry name" value="LmbE-like_dom_sf"/>
</dbReference>
<proteinExistence type="predicted"/>
<dbReference type="PANTHER" id="PTHR12993:SF29">
    <property type="entry name" value="BLR3841 PROTEIN"/>
    <property type="match status" value="1"/>
</dbReference>
<dbReference type="EMBL" id="PXYT01000012">
    <property type="protein sequence ID" value="PSR30246.1"/>
    <property type="molecule type" value="Genomic_DNA"/>
</dbReference>
<protein>
    <submittedName>
        <fullName evidence="1">PIG-L family deacetylase</fullName>
    </submittedName>
</protein>
<name>A0A2T2X717_9FIRM</name>
<dbReference type="SUPFAM" id="SSF102588">
    <property type="entry name" value="LmbE-like"/>
    <property type="match status" value="1"/>
</dbReference>
<organism evidence="1 2">
    <name type="scientific">Sulfobacillus benefaciens</name>
    <dbReference type="NCBI Taxonomy" id="453960"/>
    <lineage>
        <taxon>Bacteria</taxon>
        <taxon>Bacillati</taxon>
        <taxon>Bacillota</taxon>
        <taxon>Clostridia</taxon>
        <taxon>Eubacteriales</taxon>
        <taxon>Clostridiales Family XVII. Incertae Sedis</taxon>
        <taxon>Sulfobacillus</taxon>
    </lineage>
</organism>
<dbReference type="PANTHER" id="PTHR12993">
    <property type="entry name" value="N-ACETYLGLUCOSAMINYL-PHOSPHATIDYLINOSITOL DE-N-ACETYLASE-RELATED"/>
    <property type="match status" value="1"/>
</dbReference>
<comment type="caution">
    <text evidence="1">The sequence shown here is derived from an EMBL/GenBank/DDBJ whole genome shotgun (WGS) entry which is preliminary data.</text>
</comment>
<gene>
    <name evidence="1" type="ORF">C7B43_06975</name>
</gene>
<evidence type="ECO:0000313" key="1">
    <source>
        <dbReference type="EMBL" id="PSR30246.1"/>
    </source>
</evidence>